<accession>A0ACA9RJZ4</accession>
<feature type="non-terminal residue" evidence="1">
    <location>
        <position position="40"/>
    </location>
</feature>
<keyword evidence="2" id="KW-1185">Reference proteome</keyword>
<comment type="caution">
    <text evidence="1">The sequence shown here is derived from an EMBL/GenBank/DDBJ whole genome shotgun (WGS) entry which is preliminary data.</text>
</comment>
<evidence type="ECO:0000313" key="1">
    <source>
        <dbReference type="EMBL" id="CAG8797720.1"/>
    </source>
</evidence>
<dbReference type="Proteomes" id="UP000789366">
    <property type="component" value="Unassembled WGS sequence"/>
</dbReference>
<evidence type="ECO:0000313" key="2">
    <source>
        <dbReference type="Proteomes" id="UP000789366"/>
    </source>
</evidence>
<organism evidence="1 2">
    <name type="scientific">Cetraspora pellucida</name>
    <dbReference type="NCBI Taxonomy" id="1433469"/>
    <lineage>
        <taxon>Eukaryota</taxon>
        <taxon>Fungi</taxon>
        <taxon>Fungi incertae sedis</taxon>
        <taxon>Mucoromycota</taxon>
        <taxon>Glomeromycotina</taxon>
        <taxon>Glomeromycetes</taxon>
        <taxon>Diversisporales</taxon>
        <taxon>Gigasporaceae</taxon>
        <taxon>Cetraspora</taxon>
    </lineage>
</organism>
<proteinExistence type="predicted"/>
<reference evidence="1" key="1">
    <citation type="submission" date="2021-06" db="EMBL/GenBank/DDBJ databases">
        <authorList>
            <person name="Kallberg Y."/>
            <person name="Tangrot J."/>
            <person name="Rosling A."/>
        </authorList>
    </citation>
    <scope>NUCLEOTIDE SEQUENCE</scope>
    <source>
        <strain evidence="1">28 12/20/2015</strain>
    </source>
</reference>
<gene>
    <name evidence="1" type="ORF">SPELUC_LOCUS17780</name>
</gene>
<feature type="non-terminal residue" evidence="1">
    <location>
        <position position="1"/>
    </location>
</feature>
<protein>
    <submittedName>
        <fullName evidence="1">18229_t:CDS:1</fullName>
    </submittedName>
</protein>
<sequence>VLEQINATTNSIIPKTIYSDANPAMGAALRNLWPNTHHSH</sequence>
<name>A0ACA9RJZ4_9GLOM</name>
<dbReference type="EMBL" id="CAJVPW010076161">
    <property type="protein sequence ID" value="CAG8797720.1"/>
    <property type="molecule type" value="Genomic_DNA"/>
</dbReference>